<dbReference type="PROSITE" id="PS50812">
    <property type="entry name" value="PWWP"/>
    <property type="match status" value="1"/>
</dbReference>
<evidence type="ECO:0000256" key="1">
    <source>
        <dbReference type="SAM" id="MobiDB-lite"/>
    </source>
</evidence>
<feature type="domain" description="PWWP" evidence="2">
    <location>
        <begin position="596"/>
        <end position="656"/>
    </location>
</feature>
<feature type="region of interest" description="Disordered" evidence="1">
    <location>
        <begin position="530"/>
        <end position="572"/>
    </location>
</feature>
<dbReference type="PANTHER" id="PTHR16112:SF22">
    <property type="entry name" value="PWWP DOMAIN-CONTAINING 2B"/>
    <property type="match status" value="1"/>
</dbReference>
<feature type="compositionally biased region" description="Low complexity" evidence="1">
    <location>
        <begin position="409"/>
        <end position="420"/>
    </location>
</feature>
<dbReference type="Pfam" id="PF00855">
    <property type="entry name" value="PWWP"/>
    <property type="match status" value="1"/>
</dbReference>
<dbReference type="Proteomes" id="UP000639338">
    <property type="component" value="Unassembled WGS sequence"/>
</dbReference>
<accession>A0A835CTB9</accession>
<dbReference type="OrthoDB" id="5964980at2759"/>
<dbReference type="EMBL" id="JACMRX010000003">
    <property type="protein sequence ID" value="KAF7993123.1"/>
    <property type="molecule type" value="Genomic_DNA"/>
</dbReference>
<keyword evidence="4" id="KW-1185">Reference proteome</keyword>
<feature type="compositionally biased region" description="Basic residues" evidence="1">
    <location>
        <begin position="430"/>
        <end position="450"/>
    </location>
</feature>
<feature type="compositionally biased region" description="Basic and acidic residues" evidence="1">
    <location>
        <begin position="451"/>
        <end position="473"/>
    </location>
</feature>
<feature type="compositionally biased region" description="Acidic residues" evidence="1">
    <location>
        <begin position="541"/>
        <end position="553"/>
    </location>
</feature>
<dbReference type="GO" id="GO:0005634">
    <property type="term" value="C:nucleus"/>
    <property type="evidence" value="ECO:0007669"/>
    <property type="project" value="TreeGrafter"/>
</dbReference>
<organism evidence="3 4">
    <name type="scientific">Aphidius gifuensis</name>
    <name type="common">Parasitoid wasp</name>
    <dbReference type="NCBI Taxonomy" id="684658"/>
    <lineage>
        <taxon>Eukaryota</taxon>
        <taxon>Metazoa</taxon>
        <taxon>Ecdysozoa</taxon>
        <taxon>Arthropoda</taxon>
        <taxon>Hexapoda</taxon>
        <taxon>Insecta</taxon>
        <taxon>Pterygota</taxon>
        <taxon>Neoptera</taxon>
        <taxon>Endopterygota</taxon>
        <taxon>Hymenoptera</taxon>
        <taxon>Apocrita</taxon>
        <taxon>Ichneumonoidea</taxon>
        <taxon>Braconidae</taxon>
        <taxon>Aphidiinae</taxon>
        <taxon>Aphidius</taxon>
    </lineage>
</organism>
<dbReference type="InterPro" id="IPR000313">
    <property type="entry name" value="PWWP_dom"/>
</dbReference>
<feature type="region of interest" description="Disordered" evidence="1">
    <location>
        <begin position="229"/>
        <end position="248"/>
    </location>
</feature>
<evidence type="ECO:0000259" key="2">
    <source>
        <dbReference type="PROSITE" id="PS50812"/>
    </source>
</evidence>
<sequence length="706" mass="79598">MDSSLIKAPYLMQLKVSGPDADKLATIAARFSYFQDKKISSNVINKIDIQRKLNTITKCKNSRPTVRLRPRQVLCNNCRSICNEKNENVDGSKKRKFDDSTLIVHEQGVRRSERRNSQQTEKINRTNDVVKRDLKTLIPKISRLRTNKIVDEVNNVVINDKKKNIGSSLNTKTSWLRQRAEVTARNNSDNNLLIKKQCSTVIIEPSESIVPQETNDITYCATPRRLSSSSVESAKIPDNNQHDNDNINDNEKTQMVAADSTVKQTTTTATGEVEEIGNSGGRISRKKRSVGSMEDLWDETIFEDNTRNIRTTPIIKISFGSQGEGTILKIPSKIKNSSGESETEMDIEIIDKNEIVNVDKINEDALQEQLDPQKQNYNKDTTSAKAAKRALKRAKKEARKMLNINRIVSPGRSPLGSSPRYNPSYDPLLYHRRKHKVKHKKKHRDDRKHKNQEEHLNIDQKNISDVKNDDTKETTSTTTTTIFNIIPTIPVERGESYMAIKEQCLKKKLSISLKRLNTNAYARCDYPVSNGSSDCKSPDDVSSEDLSELEPENNDINKNQSTPEFPSPSTHPLAIRLGTTSSVTYCLTASGRRMDVGDVVWGKIHGFPWWPGKVLSISLPCKDDSTPPDAQAHVAWYGSSTCSLMSCDRLSPFLEMFKARYNKKKRGPYKEAIRQAQTEAQIQTSLNTTNDVLKVDGSPCEVNVIS</sequence>
<evidence type="ECO:0000313" key="4">
    <source>
        <dbReference type="Proteomes" id="UP000639338"/>
    </source>
</evidence>
<dbReference type="PANTHER" id="PTHR16112">
    <property type="entry name" value="METHYL-CPG BINDING PROTEIN, DROSOPHILA"/>
    <property type="match status" value="1"/>
</dbReference>
<dbReference type="GO" id="GO:0010369">
    <property type="term" value="C:chromocenter"/>
    <property type="evidence" value="ECO:0007669"/>
    <property type="project" value="TreeGrafter"/>
</dbReference>
<feature type="region of interest" description="Disordered" evidence="1">
    <location>
        <begin position="403"/>
        <end position="475"/>
    </location>
</feature>
<dbReference type="SMART" id="SM00293">
    <property type="entry name" value="PWWP"/>
    <property type="match status" value="1"/>
</dbReference>
<protein>
    <recommendedName>
        <fullName evidence="2">PWWP domain-containing protein</fullName>
    </recommendedName>
</protein>
<feature type="compositionally biased region" description="Polar residues" evidence="1">
    <location>
        <begin position="554"/>
        <end position="570"/>
    </location>
</feature>
<evidence type="ECO:0000313" key="3">
    <source>
        <dbReference type="EMBL" id="KAF7993123.1"/>
    </source>
</evidence>
<gene>
    <name evidence="3" type="ORF">HCN44_005904</name>
</gene>
<dbReference type="AlphaFoldDB" id="A0A835CTB9"/>
<comment type="caution">
    <text evidence="3">The sequence shown here is derived from an EMBL/GenBank/DDBJ whole genome shotgun (WGS) entry which is preliminary data.</text>
</comment>
<dbReference type="GO" id="GO:0003682">
    <property type="term" value="F:chromatin binding"/>
    <property type="evidence" value="ECO:0007669"/>
    <property type="project" value="TreeGrafter"/>
</dbReference>
<proteinExistence type="predicted"/>
<dbReference type="SUPFAM" id="SSF63748">
    <property type="entry name" value="Tudor/PWWP/MBT"/>
    <property type="match status" value="1"/>
</dbReference>
<reference evidence="3 4" key="1">
    <citation type="submission" date="2020-08" db="EMBL/GenBank/DDBJ databases">
        <title>Aphidius gifuensis genome sequencing and assembly.</title>
        <authorList>
            <person name="Du Z."/>
        </authorList>
    </citation>
    <scope>NUCLEOTIDE SEQUENCE [LARGE SCALE GENOMIC DNA]</scope>
    <source>
        <strain evidence="3">YNYX2018</strain>
        <tissue evidence="3">Adults</tissue>
    </source>
</reference>
<dbReference type="Gene3D" id="2.30.30.140">
    <property type="match status" value="1"/>
</dbReference>
<name>A0A835CTB9_APHGI</name>
<dbReference type="CDD" id="cd20140">
    <property type="entry name" value="PWWP_PWWP2"/>
    <property type="match status" value="1"/>
</dbReference>